<name>A0ACB9CG70_9ASTR</name>
<gene>
    <name evidence="1" type="ORF">L1987_64393</name>
</gene>
<evidence type="ECO:0000313" key="2">
    <source>
        <dbReference type="Proteomes" id="UP001056120"/>
    </source>
</evidence>
<dbReference type="Proteomes" id="UP001056120">
    <property type="component" value="Linkage Group LG21"/>
</dbReference>
<sequence length="147" mass="16573">MSIFWSHFVPNLTIGAPVIESLRKHTKAYLDCHLMVTNPLDYVDQFGKAGAMGFTFHVEPGFGKQKFMPDMMNKFVSAQRGFHSTGAKRMGEHDGHHHSQLARIEIAGLRSELECNVYKMKIEKLNRALGLVTAFTPWVFGSLFVST</sequence>
<keyword evidence="2" id="KW-1185">Reference proteome</keyword>
<reference evidence="1 2" key="2">
    <citation type="journal article" date="2022" name="Mol. Ecol. Resour.">
        <title>The genomes of chicory, endive, great burdock and yacon provide insights into Asteraceae paleo-polyploidization history and plant inulin production.</title>
        <authorList>
            <person name="Fan W."/>
            <person name="Wang S."/>
            <person name="Wang H."/>
            <person name="Wang A."/>
            <person name="Jiang F."/>
            <person name="Liu H."/>
            <person name="Zhao H."/>
            <person name="Xu D."/>
            <person name="Zhang Y."/>
        </authorList>
    </citation>
    <scope>NUCLEOTIDE SEQUENCE [LARGE SCALE GENOMIC DNA]</scope>
    <source>
        <strain evidence="2">cv. Yunnan</strain>
        <tissue evidence="1">Leaves</tissue>
    </source>
</reference>
<comment type="caution">
    <text evidence="1">The sequence shown here is derived from an EMBL/GenBank/DDBJ whole genome shotgun (WGS) entry which is preliminary data.</text>
</comment>
<proteinExistence type="predicted"/>
<protein>
    <submittedName>
        <fullName evidence="1">Uncharacterized protein</fullName>
    </submittedName>
</protein>
<organism evidence="1 2">
    <name type="scientific">Smallanthus sonchifolius</name>
    <dbReference type="NCBI Taxonomy" id="185202"/>
    <lineage>
        <taxon>Eukaryota</taxon>
        <taxon>Viridiplantae</taxon>
        <taxon>Streptophyta</taxon>
        <taxon>Embryophyta</taxon>
        <taxon>Tracheophyta</taxon>
        <taxon>Spermatophyta</taxon>
        <taxon>Magnoliopsida</taxon>
        <taxon>eudicotyledons</taxon>
        <taxon>Gunneridae</taxon>
        <taxon>Pentapetalae</taxon>
        <taxon>asterids</taxon>
        <taxon>campanulids</taxon>
        <taxon>Asterales</taxon>
        <taxon>Asteraceae</taxon>
        <taxon>Asteroideae</taxon>
        <taxon>Heliantheae alliance</taxon>
        <taxon>Millerieae</taxon>
        <taxon>Smallanthus</taxon>
    </lineage>
</organism>
<evidence type="ECO:0000313" key="1">
    <source>
        <dbReference type="EMBL" id="KAI3733175.1"/>
    </source>
</evidence>
<dbReference type="EMBL" id="CM042038">
    <property type="protein sequence ID" value="KAI3733175.1"/>
    <property type="molecule type" value="Genomic_DNA"/>
</dbReference>
<reference evidence="2" key="1">
    <citation type="journal article" date="2022" name="Mol. Ecol. Resour.">
        <title>The genomes of chicory, endive, great burdock and yacon provide insights into Asteraceae palaeo-polyploidization history and plant inulin production.</title>
        <authorList>
            <person name="Fan W."/>
            <person name="Wang S."/>
            <person name="Wang H."/>
            <person name="Wang A."/>
            <person name="Jiang F."/>
            <person name="Liu H."/>
            <person name="Zhao H."/>
            <person name="Xu D."/>
            <person name="Zhang Y."/>
        </authorList>
    </citation>
    <scope>NUCLEOTIDE SEQUENCE [LARGE SCALE GENOMIC DNA]</scope>
    <source>
        <strain evidence="2">cv. Yunnan</strain>
    </source>
</reference>
<accession>A0ACB9CG70</accession>